<dbReference type="EMBL" id="LNKD01000008">
    <property type="protein sequence ID" value="OSG84601.1"/>
    <property type="molecule type" value="Genomic_DNA"/>
</dbReference>
<evidence type="ECO:0000313" key="2">
    <source>
        <dbReference type="Proteomes" id="UP000193377"/>
    </source>
</evidence>
<accession>A0A1X2YRX9</accession>
<dbReference type="RefSeq" id="WP_085393526.1">
    <property type="nucleotide sequence ID" value="NZ_LNKD01000008.1"/>
</dbReference>
<name>A0A1X2YRX9_BIFAD</name>
<sequence>MNQKVLITLNNGAKRIVYRDDLCHELADLLRLYLHADASPGTGERWELLRTLASTLIGRAVEKGLFEVCARVNVYPVSFQMVLSD</sequence>
<comment type="caution">
    <text evidence="1">The sequence shown here is derived from an EMBL/GenBank/DDBJ whole genome shotgun (WGS) entry which is preliminary data.</text>
</comment>
<evidence type="ECO:0000313" key="1">
    <source>
        <dbReference type="EMBL" id="OSG84601.1"/>
    </source>
</evidence>
<dbReference type="Proteomes" id="UP000193377">
    <property type="component" value="Unassembled WGS sequence"/>
</dbReference>
<protein>
    <submittedName>
        <fullName evidence="1">Uncharacterized protein</fullName>
    </submittedName>
</protein>
<dbReference type="AlphaFoldDB" id="A0A1X2YRX9"/>
<organism evidence="1 2">
    <name type="scientific">Bifidobacterium adolescentis</name>
    <dbReference type="NCBI Taxonomy" id="1680"/>
    <lineage>
        <taxon>Bacteria</taxon>
        <taxon>Bacillati</taxon>
        <taxon>Actinomycetota</taxon>
        <taxon>Actinomycetes</taxon>
        <taxon>Bifidobacteriales</taxon>
        <taxon>Bifidobacteriaceae</taxon>
        <taxon>Bifidobacterium</taxon>
    </lineage>
</organism>
<proteinExistence type="predicted"/>
<gene>
    <name evidence="1" type="ORF">B0487_2088</name>
</gene>
<reference evidence="1 2" key="1">
    <citation type="journal article" date="2016" name="Sci. Rep.">
        <title>Evaluation of genetic diversity among strains of the human gut commensal Bifidobacterium adolescentis.</title>
        <authorList>
            <person name="Duranti S."/>
            <person name="Milani C."/>
            <person name="Lugli G.A."/>
            <person name="Mancabelli L."/>
            <person name="Turroni F."/>
            <person name="Ferrario C."/>
            <person name="Mangifesta M."/>
            <person name="Viappiani A."/>
            <person name="Sanchez B."/>
            <person name="Margolles A."/>
            <person name="van Sinderen D."/>
            <person name="Ventura M."/>
        </authorList>
    </citation>
    <scope>NUCLEOTIDE SEQUENCE [LARGE SCALE GENOMIC DNA]</scope>
    <source>
        <strain evidence="1 2">487B</strain>
    </source>
</reference>